<dbReference type="Gene3D" id="1.10.760.10">
    <property type="entry name" value="Cytochrome c-like domain"/>
    <property type="match status" value="1"/>
</dbReference>
<keyword evidence="2 4" id="KW-0479">Metal-binding</keyword>
<accession>A0ABT8CXM9</accession>
<reference evidence="7" key="1">
    <citation type="journal article" date="2014" name="Int. J. Syst. Evol. Microbiol.">
        <title>Complete genome of a new Firmicutes species belonging to the dominant human colonic microbiota ('Ruminococcus bicirculans') reveals two chromosomes and a selective capacity to utilize plant glucans.</title>
        <authorList>
            <consortium name="NISC Comparative Sequencing Program"/>
            <person name="Wegmann U."/>
            <person name="Louis P."/>
            <person name="Goesmann A."/>
            <person name="Henrissat B."/>
            <person name="Duncan S.H."/>
            <person name="Flint H.J."/>
        </authorList>
    </citation>
    <scope>NUCLEOTIDE SEQUENCE</scope>
    <source>
        <strain evidence="7">CECT 7184</strain>
    </source>
</reference>
<keyword evidence="10" id="KW-1185">Reference proteome</keyword>
<evidence type="ECO:0000256" key="2">
    <source>
        <dbReference type="ARBA" id="ARBA00022723"/>
    </source>
</evidence>
<dbReference type="EMBL" id="JAUFQU010000064">
    <property type="protein sequence ID" value="MDN3709864.1"/>
    <property type="molecule type" value="Genomic_DNA"/>
</dbReference>
<evidence type="ECO:0000313" key="8">
    <source>
        <dbReference type="EMBL" id="MDN3709864.1"/>
    </source>
</evidence>
<evidence type="ECO:0000256" key="1">
    <source>
        <dbReference type="ARBA" id="ARBA00022617"/>
    </source>
</evidence>
<evidence type="ECO:0000313" key="9">
    <source>
        <dbReference type="EMBL" id="MDN3710235.1"/>
    </source>
</evidence>
<reference evidence="10" key="2">
    <citation type="journal article" date="2019" name="Int. J. Syst. Evol. Microbiol.">
        <title>The Global Catalogue of Microorganisms (GCM) 10K type strain sequencing project: providing services to taxonomists for standard genome sequencing and annotation.</title>
        <authorList>
            <consortium name="The Broad Institute Genomics Platform"/>
            <consortium name="The Broad Institute Genome Sequencing Center for Infectious Disease"/>
            <person name="Wu L."/>
            <person name="Ma J."/>
        </authorList>
    </citation>
    <scope>NUCLEOTIDE SEQUENCE [LARGE SCALE GENOMIC DNA]</scope>
    <source>
        <strain evidence="10">CECT 7184</strain>
    </source>
</reference>
<dbReference type="PROSITE" id="PS51257">
    <property type="entry name" value="PROKAR_LIPOPROTEIN"/>
    <property type="match status" value="1"/>
</dbReference>
<evidence type="ECO:0000259" key="5">
    <source>
        <dbReference type="PROSITE" id="PS51007"/>
    </source>
</evidence>
<evidence type="ECO:0000313" key="10">
    <source>
        <dbReference type="Proteomes" id="UP001242368"/>
    </source>
</evidence>
<protein>
    <submittedName>
        <fullName evidence="7">C-type cytochrome</fullName>
    </submittedName>
</protein>
<evidence type="ECO:0000313" key="7">
    <source>
        <dbReference type="EMBL" id="MDN3709277.1"/>
    </source>
</evidence>
<dbReference type="Pfam" id="PF00034">
    <property type="entry name" value="Cytochrom_C"/>
    <property type="match status" value="1"/>
</dbReference>
<dbReference type="SUPFAM" id="SSF46626">
    <property type="entry name" value="Cytochrome c"/>
    <property type="match status" value="1"/>
</dbReference>
<reference evidence="7" key="3">
    <citation type="submission" date="2023-06" db="EMBL/GenBank/DDBJ databases">
        <authorList>
            <person name="Lucena T."/>
            <person name="Sun Q."/>
        </authorList>
    </citation>
    <scope>NUCLEOTIDE SEQUENCE</scope>
    <source>
        <strain evidence="7">CECT 7184</strain>
    </source>
</reference>
<sequence>MKFFMFSMLALSFLGVSCNKEEKKSKELYPEEVVDPNDPKVIIEQGKELFNSNKAACYTCHLPDKKVIGPSIQEIAKIYQEKNGDMFAFLRQKAEPIVDPAQYDVMKANFAIIKTFSDEEVKSLELYIKSHLK</sequence>
<evidence type="ECO:0000256" key="3">
    <source>
        <dbReference type="ARBA" id="ARBA00023004"/>
    </source>
</evidence>
<dbReference type="Proteomes" id="UP001242368">
    <property type="component" value="Unassembled WGS sequence"/>
</dbReference>
<evidence type="ECO:0000313" key="6">
    <source>
        <dbReference type="EMBL" id="MDN3705676.1"/>
    </source>
</evidence>
<keyword evidence="3 4" id="KW-0408">Iron</keyword>
<dbReference type="InterPro" id="IPR009056">
    <property type="entry name" value="Cyt_c-like_dom"/>
</dbReference>
<dbReference type="RefSeq" id="WP_290361835.1">
    <property type="nucleotide sequence ID" value="NZ_JAUFQU010000001.1"/>
</dbReference>
<evidence type="ECO:0000256" key="4">
    <source>
        <dbReference type="PROSITE-ProRule" id="PRU00433"/>
    </source>
</evidence>
<proteinExistence type="predicted"/>
<feature type="domain" description="Cytochrome c" evidence="5">
    <location>
        <begin position="41"/>
        <end position="132"/>
    </location>
</feature>
<dbReference type="EMBL" id="JAUFQU010000001">
    <property type="protein sequence ID" value="MDN3705676.1"/>
    <property type="molecule type" value="Genomic_DNA"/>
</dbReference>
<keyword evidence="1 4" id="KW-0349">Heme</keyword>
<comment type="caution">
    <text evidence="7">The sequence shown here is derived from an EMBL/GenBank/DDBJ whole genome shotgun (WGS) entry which is preliminary data.</text>
</comment>
<gene>
    <name evidence="6" type="ORF">QW060_00845</name>
    <name evidence="7" type="ORF">QW060_19850</name>
    <name evidence="8" type="ORF">QW060_23335</name>
    <name evidence="9" type="ORF">QW060_25575</name>
</gene>
<dbReference type="EMBL" id="JAUFQU010000028">
    <property type="protein sequence ID" value="MDN3709277.1"/>
    <property type="molecule type" value="Genomic_DNA"/>
</dbReference>
<dbReference type="InterPro" id="IPR036909">
    <property type="entry name" value="Cyt_c-like_dom_sf"/>
</dbReference>
<dbReference type="EMBL" id="JAUFQU010000079">
    <property type="protein sequence ID" value="MDN3710235.1"/>
    <property type="molecule type" value="Genomic_DNA"/>
</dbReference>
<name>A0ABT8CXM9_9FLAO</name>
<organism evidence="7 10">
    <name type="scientific">Paenimyroides ceti</name>
    <dbReference type="NCBI Taxonomy" id="395087"/>
    <lineage>
        <taxon>Bacteria</taxon>
        <taxon>Pseudomonadati</taxon>
        <taxon>Bacteroidota</taxon>
        <taxon>Flavobacteriia</taxon>
        <taxon>Flavobacteriales</taxon>
        <taxon>Flavobacteriaceae</taxon>
        <taxon>Paenimyroides</taxon>
    </lineage>
</organism>
<dbReference type="PROSITE" id="PS51007">
    <property type="entry name" value="CYTC"/>
    <property type="match status" value="1"/>
</dbReference>